<dbReference type="InterPro" id="IPR013057">
    <property type="entry name" value="AA_transpt_TM"/>
</dbReference>
<dbReference type="GeneTree" id="ENSGT00390000001244"/>
<comment type="subcellular location">
    <subcellularLocation>
        <location evidence="1">Membrane</location>
        <topology evidence="1">Multi-pass membrane protein</topology>
    </subcellularLocation>
</comment>
<sequence>MGTDAACVAITQCALCQPVKVVKKKKYTLTILVLSLPNLLVFASFLIYATYFHWRDVCDKLAQMILLKAFITMIVLSSLRIARGTTSAATRPPPATGLAGLPSLFGVCVYSFMCHHSLPSLVTPVSRKRHLVLLSFIIFTLVLTFYALLCFTATFAFTPATLYDLYSLNFLADCSLPPTIRYLLGLFPVFTISTNFPIIAVTLRNNLRVIFLREGATFPWAVDRLVFPLLAVLPPVSVAFLTHDLEWLVGVTGAYAGAGIQYITPAFLALCSRTSPPGGGSPCSPSAIAPSPGSPHRSPFAHRAWAYFVLTWALSCIILVTANIIITDTK</sequence>
<reference evidence="9" key="2">
    <citation type="submission" date="2025-09" db="UniProtKB">
        <authorList>
            <consortium name="Ensembl"/>
        </authorList>
    </citation>
    <scope>IDENTIFICATION</scope>
</reference>
<evidence type="ECO:0000259" key="8">
    <source>
        <dbReference type="Pfam" id="PF01490"/>
    </source>
</evidence>
<feature type="transmembrane region" description="Helical" evidence="7">
    <location>
        <begin position="180"/>
        <end position="203"/>
    </location>
</feature>
<keyword evidence="2 7" id="KW-0812">Transmembrane</keyword>
<keyword evidence="4 7" id="KW-0472">Membrane</keyword>
<keyword evidence="10" id="KW-1185">Reference proteome</keyword>
<feature type="transmembrane region" description="Helical" evidence="7">
    <location>
        <begin position="27"/>
        <end position="49"/>
    </location>
</feature>
<feature type="transmembrane region" description="Helical" evidence="7">
    <location>
        <begin position="247"/>
        <end position="271"/>
    </location>
</feature>
<feature type="transmembrane region" description="Helical" evidence="7">
    <location>
        <begin position="61"/>
        <end position="82"/>
    </location>
</feature>
<evidence type="ECO:0000256" key="4">
    <source>
        <dbReference type="ARBA" id="ARBA00023136"/>
    </source>
</evidence>
<keyword evidence="5" id="KW-0325">Glycoprotein</keyword>
<evidence type="ECO:0000256" key="6">
    <source>
        <dbReference type="ARBA" id="ARBA00038166"/>
    </source>
</evidence>
<protein>
    <submittedName>
        <fullName evidence="9">Transmembrane protein 104</fullName>
    </submittedName>
</protein>
<keyword evidence="3 7" id="KW-1133">Transmembrane helix</keyword>
<evidence type="ECO:0000256" key="2">
    <source>
        <dbReference type="ARBA" id="ARBA00022692"/>
    </source>
</evidence>
<evidence type="ECO:0000313" key="9">
    <source>
        <dbReference type="Ensembl" id="ENSEBUP00000001833.1"/>
    </source>
</evidence>
<dbReference type="Pfam" id="PF01490">
    <property type="entry name" value="Aa_trans"/>
    <property type="match status" value="1"/>
</dbReference>
<evidence type="ECO:0000256" key="5">
    <source>
        <dbReference type="ARBA" id="ARBA00023180"/>
    </source>
</evidence>
<evidence type="ECO:0000256" key="7">
    <source>
        <dbReference type="SAM" id="Phobius"/>
    </source>
</evidence>
<dbReference type="AlphaFoldDB" id="A0A8C4N5S7"/>
<evidence type="ECO:0000256" key="1">
    <source>
        <dbReference type="ARBA" id="ARBA00004141"/>
    </source>
</evidence>
<dbReference type="PANTHER" id="PTHR16189">
    <property type="entry name" value="TRANSMEMBRANE PROTEIN 104-RELATED"/>
    <property type="match status" value="1"/>
</dbReference>
<organism evidence="9 10">
    <name type="scientific">Eptatretus burgeri</name>
    <name type="common">Inshore hagfish</name>
    <dbReference type="NCBI Taxonomy" id="7764"/>
    <lineage>
        <taxon>Eukaryota</taxon>
        <taxon>Metazoa</taxon>
        <taxon>Chordata</taxon>
        <taxon>Craniata</taxon>
        <taxon>Vertebrata</taxon>
        <taxon>Cyclostomata</taxon>
        <taxon>Myxini</taxon>
        <taxon>Myxiniformes</taxon>
        <taxon>Myxinidae</taxon>
        <taxon>Eptatretinae</taxon>
        <taxon>Eptatretus</taxon>
    </lineage>
</organism>
<feature type="transmembrane region" description="Helical" evidence="7">
    <location>
        <begin position="133"/>
        <end position="160"/>
    </location>
</feature>
<proteinExistence type="inferred from homology"/>
<evidence type="ECO:0000313" key="10">
    <source>
        <dbReference type="Proteomes" id="UP000694388"/>
    </source>
</evidence>
<feature type="transmembrane region" description="Helical" evidence="7">
    <location>
        <begin position="304"/>
        <end position="326"/>
    </location>
</feature>
<name>A0A8C4N5S7_EPTBU</name>
<feature type="domain" description="Amino acid transporter transmembrane" evidence="8">
    <location>
        <begin position="66"/>
        <end position="270"/>
    </location>
</feature>
<dbReference type="OMA" id="IMFTFEN"/>
<comment type="similarity">
    <text evidence="6">Belongs to the TMEM104 family.</text>
</comment>
<dbReference type="PANTHER" id="PTHR16189:SF0">
    <property type="entry name" value="TRANSMEMBRANE PROTEIN 104"/>
    <property type="match status" value="1"/>
</dbReference>
<evidence type="ECO:0000256" key="3">
    <source>
        <dbReference type="ARBA" id="ARBA00022989"/>
    </source>
</evidence>
<reference evidence="9" key="1">
    <citation type="submission" date="2025-08" db="UniProtKB">
        <authorList>
            <consortium name="Ensembl"/>
        </authorList>
    </citation>
    <scope>IDENTIFICATION</scope>
</reference>
<dbReference type="Proteomes" id="UP000694388">
    <property type="component" value="Unplaced"/>
</dbReference>
<dbReference type="Ensembl" id="ENSEBUT00000002172.1">
    <property type="protein sequence ID" value="ENSEBUP00000001833.1"/>
    <property type="gene ID" value="ENSEBUG00000001484.1"/>
</dbReference>
<dbReference type="GO" id="GO:0016020">
    <property type="term" value="C:membrane"/>
    <property type="evidence" value="ECO:0007669"/>
    <property type="project" value="UniProtKB-SubCell"/>
</dbReference>
<accession>A0A8C4N5S7</accession>